<reference evidence="2" key="1">
    <citation type="journal article" date="2023" name="Mol. Phylogenet. Evol.">
        <title>Genome-scale phylogeny and comparative genomics of the fungal order Sordariales.</title>
        <authorList>
            <person name="Hensen N."/>
            <person name="Bonometti L."/>
            <person name="Westerberg I."/>
            <person name="Brannstrom I.O."/>
            <person name="Guillou S."/>
            <person name="Cros-Aarteil S."/>
            <person name="Calhoun S."/>
            <person name="Haridas S."/>
            <person name="Kuo A."/>
            <person name="Mondo S."/>
            <person name="Pangilinan J."/>
            <person name="Riley R."/>
            <person name="LaButti K."/>
            <person name="Andreopoulos B."/>
            <person name="Lipzen A."/>
            <person name="Chen C."/>
            <person name="Yan M."/>
            <person name="Daum C."/>
            <person name="Ng V."/>
            <person name="Clum A."/>
            <person name="Steindorff A."/>
            <person name="Ohm R.A."/>
            <person name="Martin F."/>
            <person name="Silar P."/>
            <person name="Natvig D.O."/>
            <person name="Lalanne C."/>
            <person name="Gautier V."/>
            <person name="Ament-Velasquez S.L."/>
            <person name="Kruys A."/>
            <person name="Hutchinson M.I."/>
            <person name="Powell A.J."/>
            <person name="Barry K."/>
            <person name="Miller A.N."/>
            <person name="Grigoriev I.V."/>
            <person name="Debuchy R."/>
            <person name="Gladieux P."/>
            <person name="Hiltunen Thoren M."/>
            <person name="Johannesson H."/>
        </authorList>
    </citation>
    <scope>NUCLEOTIDE SEQUENCE</scope>
    <source>
        <strain evidence="2">CBS 990.96</strain>
    </source>
</reference>
<dbReference type="Gene3D" id="3.30.710.10">
    <property type="entry name" value="Potassium Channel Kv1.1, Chain A"/>
    <property type="match status" value="1"/>
</dbReference>
<feature type="compositionally biased region" description="Acidic residues" evidence="1">
    <location>
        <begin position="274"/>
        <end position="293"/>
    </location>
</feature>
<dbReference type="InterPro" id="IPR011333">
    <property type="entry name" value="SKP1/BTB/POZ_sf"/>
</dbReference>
<reference evidence="2" key="2">
    <citation type="submission" date="2023-05" db="EMBL/GenBank/DDBJ databases">
        <authorList>
            <consortium name="Lawrence Berkeley National Laboratory"/>
            <person name="Steindorff A."/>
            <person name="Hensen N."/>
            <person name="Bonometti L."/>
            <person name="Westerberg I."/>
            <person name="Brannstrom I.O."/>
            <person name="Guillou S."/>
            <person name="Cros-Aarteil S."/>
            <person name="Calhoun S."/>
            <person name="Haridas S."/>
            <person name="Kuo A."/>
            <person name="Mondo S."/>
            <person name="Pangilinan J."/>
            <person name="Riley R."/>
            <person name="Labutti K."/>
            <person name="Andreopoulos B."/>
            <person name="Lipzen A."/>
            <person name="Chen C."/>
            <person name="Yanf M."/>
            <person name="Daum C."/>
            <person name="Ng V."/>
            <person name="Clum A."/>
            <person name="Ohm R."/>
            <person name="Martin F."/>
            <person name="Silar P."/>
            <person name="Natvig D."/>
            <person name="Lalanne C."/>
            <person name="Gautier V."/>
            <person name="Ament-Velasquez S.L."/>
            <person name="Kruys A."/>
            <person name="Hutchinson M.I."/>
            <person name="Powell A.J."/>
            <person name="Barry K."/>
            <person name="Miller A.N."/>
            <person name="Grigoriev I.V."/>
            <person name="Debuchy R."/>
            <person name="Gladieux P."/>
            <person name="Thoren M.H."/>
            <person name="Johannesson H."/>
        </authorList>
    </citation>
    <scope>NUCLEOTIDE SEQUENCE</scope>
    <source>
        <strain evidence="2">CBS 990.96</strain>
    </source>
</reference>
<name>A0AAN7BJC2_9PEZI</name>
<feature type="region of interest" description="Disordered" evidence="1">
    <location>
        <begin position="269"/>
        <end position="293"/>
    </location>
</feature>
<organism evidence="2 3">
    <name type="scientific">Podospora fimiseda</name>
    <dbReference type="NCBI Taxonomy" id="252190"/>
    <lineage>
        <taxon>Eukaryota</taxon>
        <taxon>Fungi</taxon>
        <taxon>Dikarya</taxon>
        <taxon>Ascomycota</taxon>
        <taxon>Pezizomycotina</taxon>
        <taxon>Sordariomycetes</taxon>
        <taxon>Sordariomycetidae</taxon>
        <taxon>Sordariales</taxon>
        <taxon>Podosporaceae</taxon>
        <taxon>Podospora</taxon>
    </lineage>
</organism>
<dbReference type="EMBL" id="MU865395">
    <property type="protein sequence ID" value="KAK4224366.1"/>
    <property type="molecule type" value="Genomic_DNA"/>
</dbReference>
<proteinExistence type="predicted"/>
<evidence type="ECO:0000313" key="3">
    <source>
        <dbReference type="Proteomes" id="UP001301958"/>
    </source>
</evidence>
<gene>
    <name evidence="2" type="ORF">QBC38DRAFT_515054</name>
</gene>
<evidence type="ECO:0008006" key="4">
    <source>
        <dbReference type="Google" id="ProtNLM"/>
    </source>
</evidence>
<protein>
    <recommendedName>
        <fullName evidence="4">BTB domain-containing protein</fullName>
    </recommendedName>
</protein>
<dbReference type="AlphaFoldDB" id="A0AAN7BJC2"/>
<sequence length="293" mass="33540">MSKTKQLDPDGDLFFHVGKYKILKLQLCSATMRGASRVWKAMLFSGWKESKPSDGTPWVVSLPEDEPSGMLIVLAIIHGQNEMVPQRMDLELLYEIFVVVDKYLIASCPQHIAESRADLMEDIREFLWGRIKERRGPGRVACQMKYGACDNRVIGGLFRACVEAGGAMPTTDLDLWKKTTNNISPCRLIRKINMALKSLLKTSNKTRYIGLDKFRELIKDDYDLWNCSATRIYIDSGWTGDKDYDNNVWYIKSEWEKDMADRRKLFGVTYRPDGDEDSDTDSDDSDDSDNSDD</sequence>
<accession>A0AAN7BJC2</accession>
<evidence type="ECO:0000256" key="1">
    <source>
        <dbReference type="SAM" id="MobiDB-lite"/>
    </source>
</evidence>
<keyword evidence="3" id="KW-1185">Reference proteome</keyword>
<evidence type="ECO:0000313" key="2">
    <source>
        <dbReference type="EMBL" id="KAK4224366.1"/>
    </source>
</evidence>
<dbReference type="Proteomes" id="UP001301958">
    <property type="component" value="Unassembled WGS sequence"/>
</dbReference>
<comment type="caution">
    <text evidence="2">The sequence shown here is derived from an EMBL/GenBank/DDBJ whole genome shotgun (WGS) entry which is preliminary data.</text>
</comment>